<evidence type="ECO:0000256" key="6">
    <source>
        <dbReference type="SAM" id="Phobius"/>
    </source>
</evidence>
<gene>
    <name evidence="8" type="ORF">LCGC14_1730060</name>
</gene>
<feature type="transmembrane region" description="Helical" evidence="6">
    <location>
        <begin position="85"/>
        <end position="103"/>
    </location>
</feature>
<feature type="non-terminal residue" evidence="8">
    <location>
        <position position="1"/>
    </location>
</feature>
<keyword evidence="4 6" id="KW-1133">Transmembrane helix</keyword>
<dbReference type="GO" id="GO:0005886">
    <property type="term" value="C:plasma membrane"/>
    <property type="evidence" value="ECO:0007669"/>
    <property type="project" value="UniProtKB-SubCell"/>
</dbReference>
<reference evidence="8" key="1">
    <citation type="journal article" date="2015" name="Nature">
        <title>Complex archaea that bridge the gap between prokaryotes and eukaryotes.</title>
        <authorList>
            <person name="Spang A."/>
            <person name="Saw J.H."/>
            <person name="Jorgensen S.L."/>
            <person name="Zaremba-Niedzwiedzka K."/>
            <person name="Martijn J."/>
            <person name="Lind A.E."/>
            <person name="van Eijk R."/>
            <person name="Schleper C."/>
            <person name="Guy L."/>
            <person name="Ettema T.J."/>
        </authorList>
    </citation>
    <scope>NUCLEOTIDE SEQUENCE</scope>
</reference>
<keyword evidence="5 6" id="KW-0472">Membrane</keyword>
<comment type="subcellular location">
    <subcellularLocation>
        <location evidence="1">Cell membrane</location>
        <topology evidence="1">Multi-pass membrane protein</topology>
    </subcellularLocation>
</comment>
<evidence type="ECO:0000256" key="5">
    <source>
        <dbReference type="ARBA" id="ARBA00023136"/>
    </source>
</evidence>
<comment type="caution">
    <text evidence="8">The sequence shown here is derived from an EMBL/GenBank/DDBJ whole genome shotgun (WGS) entry which is preliminary data.</text>
</comment>
<feature type="transmembrane region" description="Helical" evidence="6">
    <location>
        <begin position="109"/>
        <end position="128"/>
    </location>
</feature>
<keyword evidence="2" id="KW-1003">Cell membrane</keyword>
<evidence type="ECO:0000256" key="2">
    <source>
        <dbReference type="ARBA" id="ARBA00022475"/>
    </source>
</evidence>
<feature type="transmembrane region" description="Helical" evidence="6">
    <location>
        <begin position="255"/>
        <end position="274"/>
    </location>
</feature>
<name>A0A0F9H9M0_9ZZZZ</name>
<evidence type="ECO:0000259" key="7">
    <source>
        <dbReference type="Pfam" id="PF00482"/>
    </source>
</evidence>
<keyword evidence="3 6" id="KW-0812">Transmembrane</keyword>
<dbReference type="EMBL" id="LAZR01015690">
    <property type="protein sequence ID" value="KKM07819.1"/>
    <property type="molecule type" value="Genomic_DNA"/>
</dbReference>
<dbReference type="PANTHER" id="PTHR35007">
    <property type="entry name" value="INTEGRAL MEMBRANE PROTEIN-RELATED"/>
    <property type="match status" value="1"/>
</dbReference>
<evidence type="ECO:0000256" key="3">
    <source>
        <dbReference type="ARBA" id="ARBA00022692"/>
    </source>
</evidence>
<proteinExistence type="predicted"/>
<evidence type="ECO:0000256" key="1">
    <source>
        <dbReference type="ARBA" id="ARBA00004651"/>
    </source>
</evidence>
<accession>A0A0F9H9M0</accession>
<feature type="domain" description="Type II secretion system protein GspF" evidence="7">
    <location>
        <begin position="150"/>
        <end position="272"/>
    </location>
</feature>
<protein>
    <recommendedName>
        <fullName evidence="7">Type II secretion system protein GspF domain-containing protein</fullName>
    </recommendedName>
</protein>
<dbReference type="Pfam" id="PF00482">
    <property type="entry name" value="T2SSF"/>
    <property type="match status" value="1"/>
</dbReference>
<dbReference type="InterPro" id="IPR042094">
    <property type="entry name" value="T2SS_GspF_sf"/>
</dbReference>
<sequence>LLAVFSFVVGLRSSRHSAMEERLDTFRSDRQTGEKQQDEQQGPVLRQRSYSGLPILSSFIGQLRGSEQVAMNLERAGVPLRVGEYYIIRYVAALVFFVVPFIFSPGVLAIAMGLGLAVLGYSLPGIWLGSKRSSRGKKIDGQMVEMLGMVSNSLKSGYGLMQSFEFTANQLDAPLGTELKRMLRDANLGMSAEDALQAMGDRIDSPDLEMVLTAVNIQRSVGGNLAEVLESVAFTMRERERIRGEIATLTSQQRMTGIVIGGLPVGMLLLFLLISPDYVGLLFTTTAGQGMLLAAAVLELLGAFSMKKLLAIDV</sequence>
<feature type="transmembrane region" description="Helical" evidence="6">
    <location>
        <begin position="280"/>
        <end position="301"/>
    </location>
</feature>
<evidence type="ECO:0000256" key="4">
    <source>
        <dbReference type="ARBA" id="ARBA00022989"/>
    </source>
</evidence>
<dbReference type="PANTHER" id="PTHR35007:SF1">
    <property type="entry name" value="PILUS ASSEMBLY PROTEIN"/>
    <property type="match status" value="1"/>
</dbReference>
<organism evidence="8">
    <name type="scientific">marine sediment metagenome</name>
    <dbReference type="NCBI Taxonomy" id="412755"/>
    <lineage>
        <taxon>unclassified sequences</taxon>
        <taxon>metagenomes</taxon>
        <taxon>ecological metagenomes</taxon>
    </lineage>
</organism>
<dbReference type="InterPro" id="IPR018076">
    <property type="entry name" value="T2SS_GspF_dom"/>
</dbReference>
<evidence type="ECO:0000313" key="8">
    <source>
        <dbReference type="EMBL" id="KKM07819.1"/>
    </source>
</evidence>
<dbReference type="AlphaFoldDB" id="A0A0F9H9M0"/>
<dbReference type="Gene3D" id="1.20.81.30">
    <property type="entry name" value="Type II secretion system (T2SS), domain F"/>
    <property type="match status" value="1"/>
</dbReference>